<evidence type="ECO:0000259" key="1">
    <source>
        <dbReference type="Pfam" id="PF01261"/>
    </source>
</evidence>
<feature type="domain" description="Xylose isomerase-like TIM barrel" evidence="1">
    <location>
        <begin position="22"/>
        <end position="253"/>
    </location>
</feature>
<dbReference type="InterPro" id="IPR050312">
    <property type="entry name" value="IolE/XylAMocC-like"/>
</dbReference>
<dbReference type="OrthoDB" id="9815124at2"/>
<evidence type="ECO:0000313" key="2">
    <source>
        <dbReference type="EMBL" id="SFQ11360.1"/>
    </source>
</evidence>
<dbReference type="InterPro" id="IPR013022">
    <property type="entry name" value="Xyl_isomerase-like_TIM-brl"/>
</dbReference>
<dbReference type="GeneID" id="35873404"/>
<sequence>MQLSICTISFRHHLVSLENIAEWARCHDFQGIELWGVHARGLETQPQYDAKWIKDMGLSISMLSDYLPIVGDARDAEEKCQHICRLANYWETSKVRTFAGHQASQLVDVKQRKTMTHRLHKICCYAADLGLDVLVETHPGTLADTPNSIIQLLEEVNHPALKLNFDTLHVWEAGEDPVAFHRRVAHCIGHYHLKNVRSRDQLNVFSPDNVYSPVGCRYGMVPLLEGAMDYHRFLPEVLKNDHATASLEWFGNDVKQTLLGDKAALDSVQRHIRMHS</sequence>
<dbReference type="Proteomes" id="UP000182692">
    <property type="component" value="Unassembled WGS sequence"/>
</dbReference>
<dbReference type="Pfam" id="PF01261">
    <property type="entry name" value="AP_endonuc_2"/>
    <property type="match status" value="1"/>
</dbReference>
<accession>A0A1I5VV87</accession>
<dbReference type="PANTHER" id="PTHR12110:SF21">
    <property type="entry name" value="XYLOSE ISOMERASE-LIKE TIM BARREL DOMAIN-CONTAINING PROTEIN"/>
    <property type="match status" value="1"/>
</dbReference>
<proteinExistence type="predicted"/>
<dbReference type="SUPFAM" id="SSF51658">
    <property type="entry name" value="Xylose isomerase-like"/>
    <property type="match status" value="1"/>
</dbReference>
<organism evidence="2 3">
    <name type="scientific">Enterovibrio norvegicus DSM 15893</name>
    <dbReference type="NCBI Taxonomy" id="1121869"/>
    <lineage>
        <taxon>Bacteria</taxon>
        <taxon>Pseudomonadati</taxon>
        <taxon>Pseudomonadota</taxon>
        <taxon>Gammaproteobacteria</taxon>
        <taxon>Vibrionales</taxon>
        <taxon>Vibrionaceae</taxon>
        <taxon>Enterovibrio</taxon>
    </lineage>
</organism>
<dbReference type="RefSeq" id="WP_017012456.1">
    <property type="nucleotide sequence ID" value="NZ_FOWR01000041.1"/>
</dbReference>
<name>A0A1I5VV87_9GAMM</name>
<dbReference type="Gene3D" id="3.20.20.150">
    <property type="entry name" value="Divalent-metal-dependent TIM barrel enzymes"/>
    <property type="match status" value="1"/>
</dbReference>
<gene>
    <name evidence="2" type="ORF">SAMN03084138_04083</name>
</gene>
<dbReference type="STRING" id="1121869.SAMN03084138_04083"/>
<dbReference type="EMBL" id="FOWR01000041">
    <property type="protein sequence ID" value="SFQ11360.1"/>
    <property type="molecule type" value="Genomic_DNA"/>
</dbReference>
<dbReference type="AlphaFoldDB" id="A0A1I5VV87"/>
<dbReference type="InterPro" id="IPR036237">
    <property type="entry name" value="Xyl_isomerase-like_sf"/>
</dbReference>
<evidence type="ECO:0000313" key="3">
    <source>
        <dbReference type="Proteomes" id="UP000182692"/>
    </source>
</evidence>
<protein>
    <submittedName>
        <fullName evidence="2">3-dehydroshikimate dehydratase</fullName>
    </submittedName>
</protein>
<dbReference type="PANTHER" id="PTHR12110">
    <property type="entry name" value="HYDROXYPYRUVATE ISOMERASE"/>
    <property type="match status" value="1"/>
</dbReference>
<reference evidence="2 3" key="1">
    <citation type="submission" date="2016-10" db="EMBL/GenBank/DDBJ databases">
        <authorList>
            <person name="de Groot N.N."/>
        </authorList>
    </citation>
    <scope>NUCLEOTIDE SEQUENCE [LARGE SCALE GENOMIC DNA]</scope>
    <source>
        <strain evidence="2 3">DSM 15893</strain>
    </source>
</reference>